<keyword evidence="13" id="KW-1185">Reference proteome</keyword>
<gene>
    <name evidence="12" type="ORF">HMPREF9020_00466</name>
</gene>
<evidence type="ECO:0000313" key="12">
    <source>
        <dbReference type="EMBL" id="EFG26838.2"/>
    </source>
</evidence>
<dbReference type="Pfam" id="PF08244">
    <property type="entry name" value="Glyco_hydro_32C"/>
    <property type="match status" value="1"/>
</dbReference>
<dbReference type="PANTHER" id="PTHR43101:SF1">
    <property type="entry name" value="BETA-FRUCTOSIDASE"/>
    <property type="match status" value="1"/>
</dbReference>
<evidence type="ECO:0000256" key="4">
    <source>
        <dbReference type="ARBA" id="ARBA00019623"/>
    </source>
</evidence>
<dbReference type="SUPFAM" id="SSF49899">
    <property type="entry name" value="Concanavalin A-like lectins/glucanases"/>
    <property type="match status" value="1"/>
</dbReference>
<name>W5IIL0_SCAIO</name>
<dbReference type="CDD" id="cd08996">
    <property type="entry name" value="GH32_FFase"/>
    <property type="match status" value="1"/>
</dbReference>
<dbReference type="Proteomes" id="UP000005777">
    <property type="component" value="Unassembled WGS sequence"/>
</dbReference>
<dbReference type="eggNOG" id="COG1621">
    <property type="taxonomic scope" value="Bacteria"/>
</dbReference>
<comment type="function">
    <text evidence="9">Enables the bacterium to metabolize sucrose as a sole carbon source.</text>
</comment>
<dbReference type="UniPathway" id="UPA00238"/>
<reference evidence="12 13" key="1">
    <citation type="submission" date="2012-01" db="EMBL/GenBank/DDBJ databases">
        <title>The Genome Sequence of Scardovia inopinata F0304.</title>
        <authorList>
            <consortium name="The Broad Institute Genome Sequencing Platform"/>
            <person name="Earl A."/>
            <person name="Ward D."/>
            <person name="Feldgarden M."/>
            <person name="Gevers D."/>
            <person name="Izard J."/>
            <person name="Baranova O.V."/>
            <person name="Blanton J.M."/>
            <person name="Tanner A.C."/>
            <person name="Dewhirst F.E."/>
            <person name="Young S.K."/>
            <person name="Zeng Q."/>
            <person name="Gargeya S."/>
            <person name="Fitzgerald M."/>
            <person name="Haas B."/>
            <person name="Abouelleil A."/>
            <person name="Alvarado L."/>
            <person name="Arachchi H.M."/>
            <person name="Berlin A."/>
            <person name="Chapman S.B."/>
            <person name="Gearin G."/>
            <person name="Goldberg J."/>
            <person name="Griggs A."/>
            <person name="Gujja S."/>
            <person name="Hansen M."/>
            <person name="Heiman D."/>
            <person name="Howarth C."/>
            <person name="Larimer J."/>
            <person name="Lui A."/>
            <person name="MacDonald P.J."/>
            <person name="McCowen C."/>
            <person name="Montmayeur A."/>
            <person name="Murphy C."/>
            <person name="Neiman D."/>
            <person name="Pearson M."/>
            <person name="Priest M."/>
            <person name="Roberts A."/>
            <person name="Saif S."/>
            <person name="Shea T."/>
            <person name="Sisk P."/>
            <person name="Stolte C."/>
            <person name="Sykes S."/>
            <person name="Wortman J."/>
            <person name="Nusbaum C."/>
            <person name="Birren B."/>
        </authorList>
    </citation>
    <scope>NUCLEOTIDE SEQUENCE [LARGE SCALE GENOMIC DNA]</scope>
    <source>
        <strain evidence="12 13">F0304</strain>
    </source>
</reference>
<dbReference type="InterPro" id="IPR051214">
    <property type="entry name" value="GH32_Enzymes"/>
</dbReference>
<evidence type="ECO:0000256" key="2">
    <source>
        <dbReference type="ARBA" id="ARBA00009902"/>
    </source>
</evidence>
<dbReference type="Pfam" id="PF00251">
    <property type="entry name" value="Glyco_hydro_32N"/>
    <property type="match status" value="1"/>
</dbReference>
<dbReference type="GO" id="GO:0004564">
    <property type="term" value="F:beta-fructofuranosidase activity"/>
    <property type="evidence" value="ECO:0007669"/>
    <property type="project" value="UniProtKB-EC"/>
</dbReference>
<dbReference type="GO" id="GO:0005985">
    <property type="term" value="P:sucrose metabolic process"/>
    <property type="evidence" value="ECO:0007669"/>
    <property type="project" value="UniProtKB-UniPathway"/>
</dbReference>
<evidence type="ECO:0000256" key="5">
    <source>
        <dbReference type="ARBA" id="ARBA00022801"/>
    </source>
</evidence>
<comment type="similarity">
    <text evidence="2 8">Belongs to the glycosyl hydrolase 32 family.</text>
</comment>
<comment type="catalytic activity">
    <reaction evidence="8">
        <text>Hydrolysis of terminal non-reducing beta-D-fructofuranoside residues in beta-D-fructofuranosides.</text>
        <dbReference type="EC" id="3.2.1.26"/>
    </reaction>
</comment>
<evidence type="ECO:0000256" key="3">
    <source>
        <dbReference type="ARBA" id="ARBA00012758"/>
    </source>
</evidence>
<dbReference type="SUPFAM" id="SSF75005">
    <property type="entry name" value="Arabinanase/levansucrase/invertase"/>
    <property type="match status" value="1"/>
</dbReference>
<dbReference type="Gene3D" id="2.115.10.20">
    <property type="entry name" value="Glycosyl hydrolase domain, family 43"/>
    <property type="match status" value="1"/>
</dbReference>
<evidence type="ECO:0000259" key="11">
    <source>
        <dbReference type="Pfam" id="PF08244"/>
    </source>
</evidence>
<dbReference type="InterPro" id="IPR013148">
    <property type="entry name" value="Glyco_hydro_32_N"/>
</dbReference>
<dbReference type="EMBL" id="ADCX01000003">
    <property type="protein sequence ID" value="EFG26838.2"/>
    <property type="molecule type" value="Genomic_DNA"/>
</dbReference>
<evidence type="ECO:0000256" key="6">
    <source>
        <dbReference type="ARBA" id="ARBA00023295"/>
    </source>
</evidence>
<dbReference type="InterPro" id="IPR006232">
    <property type="entry name" value="Suc6P_hydrolase"/>
</dbReference>
<dbReference type="AlphaFoldDB" id="W5IIL0"/>
<keyword evidence="5 8" id="KW-0378">Hydrolase</keyword>
<dbReference type="HOGENOM" id="CLU_001528_7_0_11"/>
<dbReference type="InterPro" id="IPR013320">
    <property type="entry name" value="ConA-like_dom_sf"/>
</dbReference>
<dbReference type="NCBIfam" id="TIGR01322">
    <property type="entry name" value="scrB_fam"/>
    <property type="match status" value="1"/>
</dbReference>
<comment type="caution">
    <text evidence="12">The sequence shown here is derived from an EMBL/GenBank/DDBJ whole genome shotgun (WGS) entry which is preliminary data.</text>
</comment>
<dbReference type="InterPro" id="IPR001362">
    <property type="entry name" value="Glyco_hydro_32"/>
</dbReference>
<dbReference type="EC" id="3.2.1.26" evidence="3 8"/>
<accession>W5IIL0</accession>
<comment type="subcellular location">
    <subcellularLocation>
        <location evidence="9">Cytoplasm</location>
    </subcellularLocation>
</comment>
<proteinExistence type="inferred from homology"/>
<dbReference type="InterPro" id="IPR013189">
    <property type="entry name" value="Glyco_hydro_32_C"/>
</dbReference>
<keyword evidence="6 8" id="KW-0326">Glycosidase</keyword>
<keyword evidence="9" id="KW-0963">Cytoplasm</keyword>
<comment type="pathway">
    <text evidence="1 9">Glycan biosynthesis; sucrose metabolism.</text>
</comment>
<feature type="domain" description="Glycosyl hydrolase family 32 C-terminal" evidence="11">
    <location>
        <begin position="338"/>
        <end position="475"/>
    </location>
</feature>
<protein>
    <recommendedName>
        <fullName evidence="4 8">Sucrose-6-phosphate hydrolase</fullName>
        <ecNumber evidence="3 8">3.2.1.26</ecNumber>
    </recommendedName>
    <alternativeName>
        <fullName evidence="7 9">Invertase</fullName>
    </alternativeName>
</protein>
<evidence type="ECO:0000256" key="8">
    <source>
        <dbReference type="RuleBase" id="RU362110"/>
    </source>
</evidence>
<dbReference type="InterPro" id="IPR023296">
    <property type="entry name" value="Glyco_hydro_beta-prop_sf"/>
</dbReference>
<feature type="domain" description="Glycosyl hydrolase family 32 N-terminal" evidence="10">
    <location>
        <begin position="34"/>
        <end position="331"/>
    </location>
</feature>
<dbReference type="Gene3D" id="2.60.120.560">
    <property type="entry name" value="Exo-inulinase, domain 1"/>
    <property type="match status" value="1"/>
</dbReference>
<dbReference type="SMART" id="SM00640">
    <property type="entry name" value="Glyco_32"/>
    <property type="match status" value="1"/>
</dbReference>
<dbReference type="PANTHER" id="PTHR43101">
    <property type="entry name" value="BETA-FRUCTOSIDASE"/>
    <property type="match status" value="1"/>
</dbReference>
<evidence type="ECO:0000256" key="7">
    <source>
        <dbReference type="ARBA" id="ARBA00033367"/>
    </source>
</evidence>
<evidence type="ECO:0000313" key="13">
    <source>
        <dbReference type="Proteomes" id="UP000005777"/>
    </source>
</evidence>
<organism evidence="12 13">
    <name type="scientific">Scardovia inopinata F0304</name>
    <dbReference type="NCBI Taxonomy" id="641146"/>
    <lineage>
        <taxon>Bacteria</taxon>
        <taxon>Bacillati</taxon>
        <taxon>Actinomycetota</taxon>
        <taxon>Actinomycetes</taxon>
        <taxon>Bifidobacteriales</taxon>
        <taxon>Bifidobacteriaceae</taxon>
        <taxon>Scardovia</taxon>
    </lineage>
</organism>
<keyword evidence="9" id="KW-0119">Carbohydrate metabolism</keyword>
<evidence type="ECO:0000256" key="1">
    <source>
        <dbReference type="ARBA" id="ARBA00004914"/>
    </source>
</evidence>
<sequence length="498" mass="57421">MSFELMQASIKKAEKYISENAPQVQKGKYRQRYHFMGQCGWINDPNGLIYFKGQYHFFYQFNPYSGFWSQMYWGHAVSSDLVHWTYLPIALGPSEEYDNHPEGGCFSGSAVIKDDKLYLIYTGTANHGNGFVQTQNVAFSEDGIHFTKYENNPVILPPADVPTDYFRDPKVWEHDGSYYLVCGAQRGGCAQALLYKSKDLYHWQYVNVLLESRGEWGYMWECPDFFPMKDKWVFMCSPMGCKERTTVYFVGDFDYHTGKFFYTVTGELDWGFDFYAPQTFVDGNGRRLMVGWANEWDWMPFWKDWGPTYQEGWCGSFGIPREVKMNDDLTLSTTPAQEIMSLRTNPAHVDRVRVDHAETRLLAGDGIAFNVNFKIDMQNTTARQLQLLLRVDNARGLEVVCSFDFAHSEFRIDRSKGDNWSKGISRSPLKIDKNTMIDVEIFSDQSSVEIFINKGRIVHSMNIFADDHQSGIFVKTANDDGIVTLRDVNGYGLKSCFE</sequence>
<dbReference type="GO" id="GO:0005737">
    <property type="term" value="C:cytoplasm"/>
    <property type="evidence" value="ECO:0007669"/>
    <property type="project" value="UniProtKB-SubCell"/>
</dbReference>
<dbReference type="RefSeq" id="WP_040590476.1">
    <property type="nucleotide sequence ID" value="NZ_GG770225.1"/>
</dbReference>
<evidence type="ECO:0000259" key="10">
    <source>
        <dbReference type="Pfam" id="PF00251"/>
    </source>
</evidence>
<evidence type="ECO:0000256" key="9">
    <source>
        <dbReference type="RuleBase" id="RU365015"/>
    </source>
</evidence>